<protein>
    <submittedName>
        <fullName evidence="7">Sigma-70 family RNA polymerase sigma factor</fullName>
    </submittedName>
</protein>
<dbReference type="Gene3D" id="1.10.10.10">
    <property type="entry name" value="Winged helix-like DNA-binding domain superfamily/Winged helix DNA-binding domain"/>
    <property type="match status" value="1"/>
</dbReference>
<dbReference type="KEGG" id="mcos:GM418_18675"/>
<dbReference type="SUPFAM" id="SSF88946">
    <property type="entry name" value="Sigma2 domain of RNA polymerase sigma factors"/>
    <property type="match status" value="1"/>
</dbReference>
<dbReference type="AlphaFoldDB" id="A0A6I6JZP3"/>
<evidence type="ECO:0000313" key="8">
    <source>
        <dbReference type="Proteomes" id="UP000428260"/>
    </source>
</evidence>
<name>A0A6I6JZP3_9BACT</name>
<evidence type="ECO:0000256" key="2">
    <source>
        <dbReference type="ARBA" id="ARBA00023015"/>
    </source>
</evidence>
<sequence>MKLKERNSDSRIWQSFLGGSKSAFQEIYFDHYRFLYNYCRKYTSDSALVEDIIQDLFVTLLVKRGSLSQTDNIRFYLFCSIRRKLFKTLNTKQYKVTDLFDSNNPKFLFEESVEPAYGDDEEQNRLRRKLLASVNRLGERQKEIVYLKYQSGLNSKEIAEVLGVSHQTVRNTLCNSLIKIRKDFEDEIPKGRMVVLFSSFFNEL</sequence>
<dbReference type="InterPro" id="IPR013325">
    <property type="entry name" value="RNA_pol_sigma_r2"/>
</dbReference>
<dbReference type="GO" id="GO:0006352">
    <property type="term" value="P:DNA-templated transcription initiation"/>
    <property type="evidence" value="ECO:0007669"/>
    <property type="project" value="InterPro"/>
</dbReference>
<dbReference type="SUPFAM" id="SSF88659">
    <property type="entry name" value="Sigma3 and sigma4 domains of RNA polymerase sigma factors"/>
    <property type="match status" value="1"/>
</dbReference>
<keyword evidence="8" id="KW-1185">Reference proteome</keyword>
<dbReference type="InterPro" id="IPR014284">
    <property type="entry name" value="RNA_pol_sigma-70_dom"/>
</dbReference>
<feature type="domain" description="RNA polymerase sigma factor 70 region 4 type 2" evidence="6">
    <location>
        <begin position="128"/>
        <end position="177"/>
    </location>
</feature>
<keyword evidence="4" id="KW-0804">Transcription</keyword>
<dbReference type="InterPro" id="IPR013324">
    <property type="entry name" value="RNA_pol_sigma_r3/r4-like"/>
</dbReference>
<dbReference type="InterPro" id="IPR039425">
    <property type="entry name" value="RNA_pol_sigma-70-like"/>
</dbReference>
<evidence type="ECO:0000256" key="4">
    <source>
        <dbReference type="ARBA" id="ARBA00023163"/>
    </source>
</evidence>
<evidence type="ECO:0000313" key="7">
    <source>
        <dbReference type="EMBL" id="QGY45622.1"/>
    </source>
</evidence>
<dbReference type="CDD" id="cd06171">
    <property type="entry name" value="Sigma70_r4"/>
    <property type="match status" value="1"/>
</dbReference>
<dbReference type="RefSeq" id="WP_158868765.1">
    <property type="nucleotide sequence ID" value="NZ_CP046401.1"/>
</dbReference>
<proteinExistence type="inferred from homology"/>
<organism evidence="7 8">
    <name type="scientific">Maribellus comscasis</name>
    <dbReference type="NCBI Taxonomy" id="2681766"/>
    <lineage>
        <taxon>Bacteria</taxon>
        <taxon>Pseudomonadati</taxon>
        <taxon>Bacteroidota</taxon>
        <taxon>Bacteroidia</taxon>
        <taxon>Marinilabiliales</taxon>
        <taxon>Prolixibacteraceae</taxon>
        <taxon>Maribellus</taxon>
    </lineage>
</organism>
<evidence type="ECO:0000259" key="5">
    <source>
        <dbReference type="Pfam" id="PF04542"/>
    </source>
</evidence>
<dbReference type="InterPro" id="IPR013249">
    <property type="entry name" value="RNA_pol_sigma70_r4_t2"/>
</dbReference>
<dbReference type="Proteomes" id="UP000428260">
    <property type="component" value="Chromosome"/>
</dbReference>
<dbReference type="Pfam" id="PF08281">
    <property type="entry name" value="Sigma70_r4_2"/>
    <property type="match status" value="1"/>
</dbReference>
<dbReference type="GO" id="GO:0016987">
    <property type="term" value="F:sigma factor activity"/>
    <property type="evidence" value="ECO:0007669"/>
    <property type="project" value="UniProtKB-KW"/>
</dbReference>
<gene>
    <name evidence="7" type="ORF">GM418_18675</name>
</gene>
<keyword evidence="3" id="KW-0731">Sigma factor</keyword>
<evidence type="ECO:0000256" key="1">
    <source>
        <dbReference type="ARBA" id="ARBA00010641"/>
    </source>
</evidence>
<dbReference type="InterPro" id="IPR036388">
    <property type="entry name" value="WH-like_DNA-bd_sf"/>
</dbReference>
<dbReference type="Pfam" id="PF04542">
    <property type="entry name" value="Sigma70_r2"/>
    <property type="match status" value="1"/>
</dbReference>
<dbReference type="InterPro" id="IPR007627">
    <property type="entry name" value="RNA_pol_sigma70_r2"/>
</dbReference>
<feature type="domain" description="RNA polymerase sigma-70 region 2" evidence="5">
    <location>
        <begin position="30"/>
        <end position="88"/>
    </location>
</feature>
<comment type="similarity">
    <text evidence="1">Belongs to the sigma-70 factor family. ECF subfamily.</text>
</comment>
<dbReference type="PANTHER" id="PTHR43133">
    <property type="entry name" value="RNA POLYMERASE ECF-TYPE SIGMA FACTO"/>
    <property type="match status" value="1"/>
</dbReference>
<accession>A0A6I6JZP3</accession>
<dbReference type="GO" id="GO:0003677">
    <property type="term" value="F:DNA binding"/>
    <property type="evidence" value="ECO:0007669"/>
    <property type="project" value="InterPro"/>
</dbReference>
<dbReference type="Gene3D" id="1.10.1740.10">
    <property type="match status" value="1"/>
</dbReference>
<evidence type="ECO:0000259" key="6">
    <source>
        <dbReference type="Pfam" id="PF08281"/>
    </source>
</evidence>
<dbReference type="EMBL" id="CP046401">
    <property type="protein sequence ID" value="QGY45622.1"/>
    <property type="molecule type" value="Genomic_DNA"/>
</dbReference>
<reference evidence="7 8" key="1">
    <citation type="submission" date="2019-11" db="EMBL/GenBank/DDBJ databases">
        <authorList>
            <person name="Zheng R.K."/>
            <person name="Sun C.M."/>
        </authorList>
    </citation>
    <scope>NUCLEOTIDE SEQUENCE [LARGE SCALE GENOMIC DNA]</scope>
    <source>
        <strain evidence="7 8">WC007</strain>
    </source>
</reference>
<dbReference type="PANTHER" id="PTHR43133:SF46">
    <property type="entry name" value="RNA POLYMERASE SIGMA-70 FACTOR ECF SUBFAMILY"/>
    <property type="match status" value="1"/>
</dbReference>
<dbReference type="NCBIfam" id="TIGR02937">
    <property type="entry name" value="sigma70-ECF"/>
    <property type="match status" value="1"/>
</dbReference>
<keyword evidence="2" id="KW-0805">Transcription regulation</keyword>
<evidence type="ECO:0000256" key="3">
    <source>
        <dbReference type="ARBA" id="ARBA00023082"/>
    </source>
</evidence>